<feature type="region of interest" description="Disordered" evidence="2">
    <location>
        <begin position="277"/>
        <end position="305"/>
    </location>
</feature>
<feature type="compositionally biased region" description="Basic and acidic residues" evidence="2">
    <location>
        <begin position="288"/>
        <end position="297"/>
    </location>
</feature>
<dbReference type="GO" id="GO:0016787">
    <property type="term" value="F:hydrolase activity"/>
    <property type="evidence" value="ECO:0007669"/>
    <property type="project" value="InterPro"/>
</dbReference>
<dbReference type="Proteomes" id="UP000073492">
    <property type="component" value="Unassembled WGS sequence"/>
</dbReference>
<sequence>MLPWRACGQLVVRTSFHPHPLRSRCFGTVGRLQTPEVVSVPCLGNGNITIEIHPSSRANHHNKASPAVAVYLPRGPCLTAEEDDESNISILRSSLACPIVRVNYRCNKHHQFPTAIHDVTSAFDFIVSNLLPKRALIRPGRSEHVGTLAVCGELVGGQLATALALTECRAGEPGIVTAAVSNPIADWTELDIDFLSDTTKLSKSRAEQLNLELERLRAQRNILFRKPEHYFDPFASPILFFRSPGIHIPEMTDQKILDDMDLLALFAREEHVRHESAAVSALPVEDPPSAHERERPPRRTSGRFPSKALNLRLPSFHITAGLGSALSDQAAELAEQLKRSLARQSKTPTLGIGSLLDKSFSAPDMGRIMCQTYAGMGLWNASNEGKARMTEAARWIARELQ</sequence>
<keyword evidence="1" id="KW-0175">Coiled coil</keyword>
<dbReference type="InterPro" id="IPR029058">
    <property type="entry name" value="AB_hydrolase_fold"/>
</dbReference>
<dbReference type="AlphaFoldDB" id="A0A139I810"/>
<dbReference type="InterPro" id="IPR013094">
    <property type="entry name" value="AB_hydrolase_3"/>
</dbReference>
<name>A0A139I810_9PEZI</name>
<protein>
    <recommendedName>
        <fullName evidence="3">Alpha/beta hydrolase fold-3 domain-containing protein</fullName>
    </recommendedName>
</protein>
<feature type="coiled-coil region" evidence="1">
    <location>
        <begin position="199"/>
        <end position="226"/>
    </location>
</feature>
<evidence type="ECO:0000313" key="4">
    <source>
        <dbReference type="EMBL" id="KXT10870.1"/>
    </source>
</evidence>
<dbReference type="Gene3D" id="3.40.50.1820">
    <property type="entry name" value="alpha/beta hydrolase"/>
    <property type="match status" value="1"/>
</dbReference>
<accession>A0A139I810</accession>
<proteinExistence type="predicted"/>
<evidence type="ECO:0000313" key="5">
    <source>
        <dbReference type="Proteomes" id="UP000073492"/>
    </source>
</evidence>
<dbReference type="EMBL" id="LFZO01000235">
    <property type="protein sequence ID" value="KXT10870.1"/>
    <property type="molecule type" value="Genomic_DNA"/>
</dbReference>
<dbReference type="OrthoDB" id="5396420at2759"/>
<feature type="domain" description="Alpha/beta hydrolase fold-3" evidence="3">
    <location>
        <begin position="91"/>
        <end position="238"/>
    </location>
</feature>
<evidence type="ECO:0000256" key="1">
    <source>
        <dbReference type="SAM" id="Coils"/>
    </source>
</evidence>
<evidence type="ECO:0000259" key="3">
    <source>
        <dbReference type="Pfam" id="PF07859"/>
    </source>
</evidence>
<dbReference type="STRING" id="113226.A0A139I810"/>
<comment type="caution">
    <text evidence="4">The sequence shown here is derived from an EMBL/GenBank/DDBJ whole genome shotgun (WGS) entry which is preliminary data.</text>
</comment>
<evidence type="ECO:0000256" key="2">
    <source>
        <dbReference type="SAM" id="MobiDB-lite"/>
    </source>
</evidence>
<keyword evidence="5" id="KW-1185">Reference proteome</keyword>
<gene>
    <name evidence="4" type="ORF">AC579_8990</name>
</gene>
<reference evidence="4 5" key="1">
    <citation type="submission" date="2015-07" db="EMBL/GenBank/DDBJ databases">
        <title>Comparative genomics of the Sigatoka disease complex on banana suggests a link between parallel evolutionary changes in Pseudocercospora fijiensis and Pseudocercospora eumusae and increased virulence on the banana host.</title>
        <authorList>
            <person name="Chang T.-C."/>
            <person name="Salvucci A."/>
            <person name="Crous P.W."/>
            <person name="Stergiopoulos I."/>
        </authorList>
    </citation>
    <scope>NUCLEOTIDE SEQUENCE [LARGE SCALE GENOMIC DNA]</scope>
    <source>
        <strain evidence="4 5">CBS 116634</strain>
    </source>
</reference>
<dbReference type="Pfam" id="PF07859">
    <property type="entry name" value="Abhydrolase_3"/>
    <property type="match status" value="1"/>
</dbReference>
<dbReference type="SUPFAM" id="SSF53474">
    <property type="entry name" value="alpha/beta-Hydrolases"/>
    <property type="match status" value="1"/>
</dbReference>
<organism evidence="4 5">
    <name type="scientific">Pseudocercospora musae</name>
    <dbReference type="NCBI Taxonomy" id="113226"/>
    <lineage>
        <taxon>Eukaryota</taxon>
        <taxon>Fungi</taxon>
        <taxon>Dikarya</taxon>
        <taxon>Ascomycota</taxon>
        <taxon>Pezizomycotina</taxon>
        <taxon>Dothideomycetes</taxon>
        <taxon>Dothideomycetidae</taxon>
        <taxon>Mycosphaerellales</taxon>
        <taxon>Mycosphaerellaceae</taxon>
        <taxon>Pseudocercospora</taxon>
    </lineage>
</organism>